<protein>
    <recommendedName>
        <fullName evidence="2">PID domain-containing protein</fullName>
    </recommendedName>
</protein>
<keyword evidence="4" id="KW-1185">Reference proteome</keyword>
<evidence type="ECO:0000256" key="1">
    <source>
        <dbReference type="SAM" id="MobiDB-lite"/>
    </source>
</evidence>
<dbReference type="Proteomes" id="UP001642483">
    <property type="component" value="Unassembled WGS sequence"/>
</dbReference>
<gene>
    <name evidence="3" type="ORF">CVLEPA_LOCUS19971</name>
</gene>
<name>A0ABP0G7X3_CLALP</name>
<feature type="domain" description="PID" evidence="2">
    <location>
        <begin position="188"/>
        <end position="340"/>
    </location>
</feature>
<proteinExistence type="predicted"/>
<feature type="region of interest" description="Disordered" evidence="1">
    <location>
        <begin position="340"/>
        <end position="378"/>
    </location>
</feature>
<evidence type="ECO:0000259" key="2">
    <source>
        <dbReference type="Pfam" id="PF14719"/>
    </source>
</evidence>
<reference evidence="3 4" key="1">
    <citation type="submission" date="2024-02" db="EMBL/GenBank/DDBJ databases">
        <authorList>
            <person name="Daric V."/>
            <person name="Darras S."/>
        </authorList>
    </citation>
    <scope>NUCLEOTIDE SEQUENCE [LARGE SCALE GENOMIC DNA]</scope>
</reference>
<dbReference type="Pfam" id="PF14719">
    <property type="entry name" value="PID_2"/>
    <property type="match status" value="1"/>
</dbReference>
<accession>A0ABP0G7X3</accession>
<evidence type="ECO:0000313" key="3">
    <source>
        <dbReference type="EMBL" id="CAK8687920.1"/>
    </source>
</evidence>
<sequence length="378" mass="42937">MMSQRNGLTSSIHIELDLPRNLGKSRRKLPSIPSNTIKNHETSTRFSIFAFNNPGFCGNQQFPESTNLRKSSRTLPTGNDDIYSDFYEDNDVIGSIIQRIRKPFCNKGSYNVSKAIAVETIYSNSENSMNHENETMQSNNDVIPENCCHLCSHQLMRGWNWIKGKIIRGGSNIQRKFCPRRDALSAGKVLYLGNISTILCGGQGSTDIAVGKIWKRSREGKIGVPMTLKFECETLALSCHHAVENKDTGSETLSPKYFVYRRLTEVCVNRHLPQILALIYRHEGQFKTVHLYCHAMLVKNKTKAKKLAKQINLRRSEAHNTHQRKINKYSNHCKGAQIMSSPAKSFSEKLSDERNLSKTKDNSSERNLFTIPENKEPL</sequence>
<organism evidence="3 4">
    <name type="scientific">Clavelina lepadiformis</name>
    <name type="common">Light-bulb sea squirt</name>
    <name type="synonym">Ascidia lepadiformis</name>
    <dbReference type="NCBI Taxonomy" id="159417"/>
    <lineage>
        <taxon>Eukaryota</taxon>
        <taxon>Metazoa</taxon>
        <taxon>Chordata</taxon>
        <taxon>Tunicata</taxon>
        <taxon>Ascidiacea</taxon>
        <taxon>Aplousobranchia</taxon>
        <taxon>Clavelinidae</taxon>
        <taxon>Clavelina</taxon>
    </lineage>
</organism>
<dbReference type="InterPro" id="IPR006020">
    <property type="entry name" value="PTB/PI_dom"/>
</dbReference>
<dbReference type="EMBL" id="CAWYQH010000106">
    <property type="protein sequence ID" value="CAK8687920.1"/>
    <property type="molecule type" value="Genomic_DNA"/>
</dbReference>
<evidence type="ECO:0000313" key="4">
    <source>
        <dbReference type="Proteomes" id="UP001642483"/>
    </source>
</evidence>
<feature type="compositionally biased region" description="Basic and acidic residues" evidence="1">
    <location>
        <begin position="346"/>
        <end position="364"/>
    </location>
</feature>
<comment type="caution">
    <text evidence="3">The sequence shown here is derived from an EMBL/GenBank/DDBJ whole genome shotgun (WGS) entry which is preliminary data.</text>
</comment>
<dbReference type="SUPFAM" id="SSF50729">
    <property type="entry name" value="PH domain-like"/>
    <property type="match status" value="1"/>
</dbReference>